<feature type="transmembrane region" description="Helical" evidence="1">
    <location>
        <begin position="196"/>
        <end position="214"/>
    </location>
</feature>
<evidence type="ECO:0000313" key="3">
    <source>
        <dbReference type="Proteomes" id="UP000321440"/>
    </source>
</evidence>
<feature type="transmembrane region" description="Helical" evidence="1">
    <location>
        <begin position="141"/>
        <end position="161"/>
    </location>
</feature>
<reference evidence="2 3" key="1">
    <citation type="submission" date="2019-07" db="EMBL/GenBank/DDBJ databases">
        <title>Whole genome shotgun sequence of Alkalibacillus haloalkaliphilus NBRC 103110.</title>
        <authorList>
            <person name="Hosoyama A."/>
            <person name="Uohara A."/>
            <person name="Ohji S."/>
            <person name="Ichikawa N."/>
        </authorList>
    </citation>
    <scope>NUCLEOTIDE SEQUENCE [LARGE SCALE GENOMIC DNA]</scope>
    <source>
        <strain evidence="2 3">NBRC 103110</strain>
    </source>
</reference>
<dbReference type="EMBL" id="BJYA01000002">
    <property type="protein sequence ID" value="GEN45023.1"/>
    <property type="molecule type" value="Genomic_DNA"/>
</dbReference>
<evidence type="ECO:0008006" key="4">
    <source>
        <dbReference type="Google" id="ProtNLM"/>
    </source>
</evidence>
<dbReference type="AlphaFoldDB" id="A0A511W4S8"/>
<protein>
    <recommendedName>
        <fullName evidence="4">Prolipoprotein diacylglyceryl transferase</fullName>
    </recommendedName>
</protein>
<sequence length="222" mass="25878">MNDLIQIGPLNIFVPYLFYIAGIVASLVVAHFLIKRLINYDFPKKPADLMIEYWIVFIVIWKLSYFINYPRNILNNPLAVIYFDGGTLGLLLGVIGIVIFGYFQLKRHNITIPIQLLLILQATFVFISFDQATSFLYGFDLYIFIEVVSYIVLVGILFRLVKPVTLIKVFQAYRWFVITWTLFRVLQNEIHLYTDTLIIVLLLAVLTIVLEWYLNQKVKGEN</sequence>
<feature type="transmembrane region" description="Helical" evidence="1">
    <location>
        <begin position="12"/>
        <end position="34"/>
    </location>
</feature>
<organism evidence="2 3">
    <name type="scientific">Alkalibacillus haloalkaliphilus</name>
    <dbReference type="NCBI Taxonomy" id="94136"/>
    <lineage>
        <taxon>Bacteria</taxon>
        <taxon>Bacillati</taxon>
        <taxon>Bacillota</taxon>
        <taxon>Bacilli</taxon>
        <taxon>Bacillales</taxon>
        <taxon>Bacillaceae</taxon>
        <taxon>Alkalibacillus</taxon>
    </lineage>
</organism>
<evidence type="ECO:0000256" key="1">
    <source>
        <dbReference type="SAM" id="Phobius"/>
    </source>
</evidence>
<comment type="caution">
    <text evidence="2">The sequence shown here is derived from an EMBL/GenBank/DDBJ whole genome shotgun (WGS) entry which is preliminary data.</text>
</comment>
<dbReference type="RefSeq" id="WP_146814606.1">
    <property type="nucleotide sequence ID" value="NZ_BJYA01000002.1"/>
</dbReference>
<proteinExistence type="predicted"/>
<keyword evidence="1" id="KW-0812">Transmembrane</keyword>
<feature type="transmembrane region" description="Helical" evidence="1">
    <location>
        <begin position="110"/>
        <end position="129"/>
    </location>
</feature>
<keyword evidence="1" id="KW-0472">Membrane</keyword>
<keyword evidence="3" id="KW-1185">Reference proteome</keyword>
<evidence type="ECO:0000313" key="2">
    <source>
        <dbReference type="EMBL" id="GEN45023.1"/>
    </source>
</evidence>
<gene>
    <name evidence="2" type="ORF">AHA02nite_07990</name>
</gene>
<dbReference type="Proteomes" id="UP000321440">
    <property type="component" value="Unassembled WGS sequence"/>
</dbReference>
<accession>A0A511W4S8</accession>
<keyword evidence="1" id="KW-1133">Transmembrane helix</keyword>
<name>A0A511W4S8_9BACI</name>
<dbReference type="OrthoDB" id="1796359at2"/>
<feature type="transmembrane region" description="Helical" evidence="1">
    <location>
        <begin position="46"/>
        <end position="67"/>
    </location>
</feature>
<feature type="transmembrane region" description="Helical" evidence="1">
    <location>
        <begin position="79"/>
        <end position="103"/>
    </location>
</feature>